<dbReference type="OMA" id="GCCINFV"/>
<dbReference type="GO" id="GO:0005737">
    <property type="term" value="C:cytoplasm"/>
    <property type="evidence" value="ECO:0000318"/>
    <property type="project" value="GO_Central"/>
</dbReference>
<dbReference type="Gene3D" id="2.60.120.920">
    <property type="match status" value="1"/>
</dbReference>
<dbReference type="PANTHER" id="PTHR12864">
    <property type="entry name" value="RAN BINDING PROTEIN 9-RELATED"/>
    <property type="match status" value="1"/>
</dbReference>
<dbReference type="AlphaFoldDB" id="B6JYL7"/>
<protein>
    <submittedName>
        <fullName evidence="2">Ran GTPase binding protein</fullName>
    </submittedName>
</protein>
<name>B6JYL7_SCHJY</name>
<dbReference type="Pfam" id="PF10607">
    <property type="entry name" value="CTLH"/>
    <property type="match status" value="1"/>
</dbReference>
<proteinExistence type="predicted"/>
<dbReference type="InterPro" id="IPR050618">
    <property type="entry name" value="Ubq-SigPath_Reg"/>
</dbReference>
<dbReference type="STRING" id="402676.B6JYL7"/>
<evidence type="ECO:0000313" key="2">
    <source>
        <dbReference type="EMBL" id="EEB06635.2"/>
    </source>
</evidence>
<dbReference type="HOGENOM" id="CLU_009129_4_0_1"/>
<dbReference type="PROSITE" id="PS50188">
    <property type="entry name" value="B302_SPRY"/>
    <property type="match status" value="1"/>
</dbReference>
<dbReference type="InterPro" id="IPR043136">
    <property type="entry name" value="B30.2/SPRY_sf"/>
</dbReference>
<dbReference type="InterPro" id="IPR001870">
    <property type="entry name" value="B30.2/SPRY"/>
</dbReference>
<dbReference type="EMBL" id="KE651168">
    <property type="protein sequence ID" value="EEB06635.2"/>
    <property type="molecule type" value="Genomic_DNA"/>
</dbReference>
<dbReference type="InterPro" id="IPR003877">
    <property type="entry name" value="SPRY_dom"/>
</dbReference>
<dbReference type="InterPro" id="IPR013320">
    <property type="entry name" value="ConA-like_dom_sf"/>
</dbReference>
<dbReference type="GeneID" id="7049847"/>
<dbReference type="RefSeq" id="XP_002172928.2">
    <property type="nucleotide sequence ID" value="XM_002172892.2"/>
</dbReference>
<dbReference type="eggNOG" id="KOG1477">
    <property type="taxonomic scope" value="Eukaryota"/>
</dbReference>
<dbReference type="OrthoDB" id="25503at2759"/>
<dbReference type="InterPro" id="IPR006594">
    <property type="entry name" value="LisH"/>
</dbReference>
<accession>B6JYL7</accession>
<evidence type="ECO:0000313" key="4">
    <source>
        <dbReference type="Proteomes" id="UP000001744"/>
    </source>
</evidence>
<gene>
    <name evidence="3" type="primary">gid1</name>
    <name evidence="2" type="ORF">SJAG_01678</name>
</gene>
<dbReference type="PROSITE" id="PS50896">
    <property type="entry name" value="LISH"/>
    <property type="match status" value="1"/>
</dbReference>
<dbReference type="SMART" id="SM00449">
    <property type="entry name" value="SPRY"/>
    <property type="match status" value="1"/>
</dbReference>
<dbReference type="InterPro" id="IPR013144">
    <property type="entry name" value="CRA_dom"/>
</dbReference>
<keyword evidence="4" id="KW-1185">Reference proteome</keyword>
<dbReference type="VEuPathDB" id="FungiDB:SJAG_01678"/>
<dbReference type="SUPFAM" id="SSF49899">
    <property type="entry name" value="Concanavalin A-like lectins/glucanases"/>
    <property type="match status" value="1"/>
</dbReference>
<dbReference type="JaponicusDB" id="SJAG_01678">
    <property type="gene designation" value="gid1"/>
</dbReference>
<reference evidence="2 4" key="1">
    <citation type="journal article" date="2011" name="Science">
        <title>Comparative functional genomics of the fission yeasts.</title>
        <authorList>
            <person name="Rhind N."/>
            <person name="Chen Z."/>
            <person name="Yassour M."/>
            <person name="Thompson D.A."/>
            <person name="Haas B.J."/>
            <person name="Habib N."/>
            <person name="Wapinski I."/>
            <person name="Roy S."/>
            <person name="Lin M.F."/>
            <person name="Heiman D.I."/>
            <person name="Young S.K."/>
            <person name="Furuya K."/>
            <person name="Guo Y."/>
            <person name="Pidoux A."/>
            <person name="Chen H.M."/>
            <person name="Robbertse B."/>
            <person name="Goldberg J.M."/>
            <person name="Aoki K."/>
            <person name="Bayne E.H."/>
            <person name="Berlin A.M."/>
            <person name="Desjardins C.A."/>
            <person name="Dobbs E."/>
            <person name="Dukaj L."/>
            <person name="Fan L."/>
            <person name="FitzGerald M.G."/>
            <person name="French C."/>
            <person name="Gujja S."/>
            <person name="Hansen K."/>
            <person name="Keifenheim D."/>
            <person name="Levin J.Z."/>
            <person name="Mosher R.A."/>
            <person name="Mueller C.A."/>
            <person name="Pfiffner J."/>
            <person name="Priest M."/>
            <person name="Russ C."/>
            <person name="Smialowska A."/>
            <person name="Swoboda P."/>
            <person name="Sykes S.M."/>
            <person name="Vaughn M."/>
            <person name="Vengrova S."/>
            <person name="Yoder R."/>
            <person name="Zeng Q."/>
            <person name="Allshire R."/>
            <person name="Baulcombe D."/>
            <person name="Birren B.W."/>
            <person name="Brown W."/>
            <person name="Ekwall K."/>
            <person name="Kellis M."/>
            <person name="Leatherwood J."/>
            <person name="Levin H."/>
            <person name="Margalit H."/>
            <person name="Martienssen R."/>
            <person name="Nieduszynski C.A."/>
            <person name="Spatafora J.W."/>
            <person name="Friedman N."/>
            <person name="Dalgaard J.Z."/>
            <person name="Baumann P."/>
            <person name="Niki H."/>
            <person name="Regev A."/>
            <person name="Nusbaum C."/>
        </authorList>
    </citation>
    <scope>NUCLEOTIDE SEQUENCE [LARGE SCALE GENOMIC DNA]</scope>
    <source>
        <strain evidence="4">yFS275 / FY16936</strain>
    </source>
</reference>
<feature type="domain" description="B30.2/SPRY" evidence="1">
    <location>
        <begin position="40"/>
        <end position="228"/>
    </location>
</feature>
<evidence type="ECO:0000259" key="1">
    <source>
        <dbReference type="PROSITE" id="PS50188"/>
    </source>
</evidence>
<evidence type="ECO:0000313" key="3">
    <source>
        <dbReference type="JaponicusDB" id="SJAG_01678"/>
    </source>
</evidence>
<sequence>MARTNAKETEFPIPSYLRNTNYGAVCSQKDPRTINTFDVEGDDYYRDSMMAVLIPDPLPSRWNIIESSELVESINDERELRFMGPGSGTEHDSATVLANHPIPSQAGIYYFEIEVLSRGKEGCICIGVCTEGMETGRLPGWSSASWGYHGVDGTVFSCADRGGNYGSAFTTGDVIGCCVDRVDKTVFYTKNGVSLGIAHRHVNGQLYPCVGLKSEGEHVTVNFGESPFYFNIDEYVARKKKEMFEVISEENSTPEENPRPDINVRNLVLNYLRHNGFVQTFQALSQKNGSIKSALLRRDIQDSILEGTASRAVKKINLRYPGCFTKNPDLAFCLKCAQYLDLYGNHEELSTSKNGNSATEQSPAQLQPLVEAAQELVAEFSGTLSTEDQKFLGDCVGLLACSDTENGSVAYCLSHETREALADRVNRCLLEIEGNPKSSSLEAFLKHIILISEVKSAKVHALNSLVNVKKDLFLP</sequence>
<dbReference type="GO" id="GO:0007010">
    <property type="term" value="P:cytoskeleton organization"/>
    <property type="evidence" value="ECO:0000318"/>
    <property type="project" value="GO_Central"/>
</dbReference>
<dbReference type="SMART" id="SM00757">
    <property type="entry name" value="CRA"/>
    <property type="match status" value="1"/>
</dbReference>
<dbReference type="Proteomes" id="UP000001744">
    <property type="component" value="Unassembled WGS sequence"/>
</dbReference>
<organism evidence="2 4">
    <name type="scientific">Schizosaccharomyces japonicus (strain yFS275 / FY16936)</name>
    <name type="common">Fission yeast</name>
    <dbReference type="NCBI Taxonomy" id="402676"/>
    <lineage>
        <taxon>Eukaryota</taxon>
        <taxon>Fungi</taxon>
        <taxon>Dikarya</taxon>
        <taxon>Ascomycota</taxon>
        <taxon>Taphrinomycotina</taxon>
        <taxon>Schizosaccharomycetes</taxon>
        <taxon>Schizosaccharomycetales</taxon>
        <taxon>Schizosaccharomycetaceae</taxon>
        <taxon>Schizosaccharomyces</taxon>
    </lineage>
</organism>
<dbReference type="InterPro" id="IPR024964">
    <property type="entry name" value="CTLH/CRA"/>
</dbReference>
<dbReference type="Pfam" id="PF00622">
    <property type="entry name" value="SPRY"/>
    <property type="match status" value="1"/>
</dbReference>